<reference evidence="2 3" key="1">
    <citation type="submission" date="2019-03" db="EMBL/GenBank/DDBJ databases">
        <title>Freshwater and sediment microbial communities from various areas in North America, analyzing microbe dynamics in response to fracking.</title>
        <authorList>
            <person name="Lamendella R."/>
        </authorList>
    </citation>
    <scope>NUCLEOTIDE SEQUENCE [LARGE SCALE GENOMIC DNA]</scope>
    <source>
        <strain evidence="2 3">114D</strain>
    </source>
</reference>
<proteinExistence type="predicted"/>
<accession>A0A4R6GUG8</accession>
<keyword evidence="1" id="KW-0732">Signal</keyword>
<dbReference type="OrthoDB" id="9938849at2"/>
<dbReference type="EMBL" id="SNWI01000007">
    <property type="protein sequence ID" value="TDN98963.1"/>
    <property type="molecule type" value="Genomic_DNA"/>
</dbReference>
<name>A0A4R6GUG8_9BACT</name>
<dbReference type="AlphaFoldDB" id="A0A4R6GUG8"/>
<feature type="chain" id="PRO_5020541625" description="6-bladed beta-propeller protein" evidence="1">
    <location>
        <begin position="21"/>
        <end position="389"/>
    </location>
</feature>
<protein>
    <recommendedName>
        <fullName evidence="4">6-bladed beta-propeller protein</fullName>
    </recommendedName>
</protein>
<sequence length="389" mass="45036">MKKIQSYQLFLIKAILPVLLSVCISCVSDNKKAEGPKLNLEKVRGGLIQIDDRFRNYTNTHCNFLENSFTFVPEDIQNIHCHGNELYILFSDQLRHYNLTTGKLMSSYHSPIPVQFIDFCFDPSLQKAYLLDKKGSQLIELQLTGQQTKTIKLDPTYTYSMVKQIDQKTLLIPKQTIPAPSFVIVNLERNEVNDLDFPENKDRPHAIPVGSDSIWAKYPLYVADETAQGVKIKYLFDDQVYLVTKNEITPDYIIRMGKHKLKRKYPWSKTKFKNNQRFRILKLCHGNSKTYILHKSIVENVLGTFDAGMLSQFQNYSLVNDFEGFILQSGLASLSVNNSVFMDDECTRFLSFKKLGHKESRTTKNWPQHMLDAENKENLVLSVFYMKNE</sequence>
<evidence type="ECO:0000313" key="3">
    <source>
        <dbReference type="Proteomes" id="UP000294848"/>
    </source>
</evidence>
<feature type="signal peptide" evidence="1">
    <location>
        <begin position="1"/>
        <end position="20"/>
    </location>
</feature>
<gene>
    <name evidence="2" type="ORF">DET52_10791</name>
</gene>
<comment type="caution">
    <text evidence="2">The sequence shown here is derived from an EMBL/GenBank/DDBJ whole genome shotgun (WGS) entry which is preliminary data.</text>
</comment>
<evidence type="ECO:0000313" key="2">
    <source>
        <dbReference type="EMBL" id="TDN98963.1"/>
    </source>
</evidence>
<organism evidence="2 3">
    <name type="scientific">Sunxiuqinia elliptica</name>
    <dbReference type="NCBI Taxonomy" id="655355"/>
    <lineage>
        <taxon>Bacteria</taxon>
        <taxon>Pseudomonadati</taxon>
        <taxon>Bacteroidota</taxon>
        <taxon>Bacteroidia</taxon>
        <taxon>Marinilabiliales</taxon>
        <taxon>Prolixibacteraceae</taxon>
        <taxon>Sunxiuqinia</taxon>
    </lineage>
</organism>
<evidence type="ECO:0000256" key="1">
    <source>
        <dbReference type="SAM" id="SignalP"/>
    </source>
</evidence>
<dbReference type="RefSeq" id="WP_133465683.1">
    <property type="nucleotide sequence ID" value="NZ_SNWI01000007.1"/>
</dbReference>
<evidence type="ECO:0008006" key="4">
    <source>
        <dbReference type="Google" id="ProtNLM"/>
    </source>
</evidence>
<dbReference type="Proteomes" id="UP000294848">
    <property type="component" value="Unassembled WGS sequence"/>
</dbReference>